<dbReference type="Gene3D" id="3.40.930.10">
    <property type="entry name" value="Mannitol-specific EII, Chain A"/>
    <property type="match status" value="1"/>
</dbReference>
<protein>
    <submittedName>
        <fullName evidence="2">PTS sugar transporter subunit IIA</fullName>
    </submittedName>
</protein>
<name>A0ABS9Z2R8_9HYPH</name>
<dbReference type="CDD" id="cd00211">
    <property type="entry name" value="PTS_IIA_fru"/>
    <property type="match status" value="1"/>
</dbReference>
<reference evidence="2" key="1">
    <citation type="journal article" date="2022" name="ISME J.">
        <title>Identification of active gaseous-alkane degraders at natural gas seeps.</title>
        <authorList>
            <person name="Farhan Ul Haque M."/>
            <person name="Hernandez M."/>
            <person name="Crombie A.T."/>
            <person name="Murrell J.C."/>
        </authorList>
    </citation>
    <scope>NUCLEOTIDE SEQUENCE</scope>
    <source>
        <strain evidence="2">PC2</strain>
    </source>
</reference>
<evidence type="ECO:0000259" key="1">
    <source>
        <dbReference type="PROSITE" id="PS51094"/>
    </source>
</evidence>
<accession>A0ABS9Z2R8</accession>
<organism evidence="2 3">
    <name type="scientific">Candidatus Rhodoblastus alkanivorans</name>
    <dbReference type="NCBI Taxonomy" id="2954117"/>
    <lineage>
        <taxon>Bacteria</taxon>
        <taxon>Pseudomonadati</taxon>
        <taxon>Pseudomonadota</taxon>
        <taxon>Alphaproteobacteria</taxon>
        <taxon>Hyphomicrobiales</taxon>
        <taxon>Rhodoblastaceae</taxon>
        <taxon>Rhodoblastus</taxon>
    </lineage>
</organism>
<dbReference type="InterPro" id="IPR002178">
    <property type="entry name" value="PTS_EIIA_type-2_dom"/>
</dbReference>
<keyword evidence="2" id="KW-0762">Sugar transport</keyword>
<dbReference type="SUPFAM" id="SSF55804">
    <property type="entry name" value="Phoshotransferase/anion transport protein"/>
    <property type="match status" value="1"/>
</dbReference>
<gene>
    <name evidence="2" type="ORF">K2U94_04195</name>
</gene>
<keyword evidence="2" id="KW-0813">Transport</keyword>
<dbReference type="Proteomes" id="UP001139104">
    <property type="component" value="Unassembled WGS sequence"/>
</dbReference>
<dbReference type="PROSITE" id="PS00372">
    <property type="entry name" value="PTS_EIIA_TYPE_2_HIS"/>
    <property type="match status" value="1"/>
</dbReference>
<dbReference type="InterPro" id="IPR016152">
    <property type="entry name" value="PTrfase/Anion_transptr"/>
</dbReference>
<proteinExistence type="predicted"/>
<evidence type="ECO:0000313" key="3">
    <source>
        <dbReference type="Proteomes" id="UP001139104"/>
    </source>
</evidence>
<dbReference type="PANTHER" id="PTHR47738">
    <property type="entry name" value="PTS SYSTEM FRUCTOSE-LIKE EIIA COMPONENT-RELATED"/>
    <property type="match status" value="1"/>
</dbReference>
<dbReference type="InterPro" id="IPR051541">
    <property type="entry name" value="PTS_SugarTrans_NitroReg"/>
</dbReference>
<sequence>MPLDNLLAPEAILPSLRVNGKKQALQELSEKAAEVSGLPAREIFDAWMQREKLNSTGLGEGIAIPHGKLLQAPRIFGIFARLERGIDFEALDGQPVDLLFGLIAPENAGADHLKALAVIARLLRNPAVLAKIRATRDAPALYAILTQASSSSDAAA</sequence>
<dbReference type="EMBL" id="JAIVFP010000001">
    <property type="protein sequence ID" value="MCI4681969.1"/>
    <property type="molecule type" value="Genomic_DNA"/>
</dbReference>
<evidence type="ECO:0000313" key="2">
    <source>
        <dbReference type="EMBL" id="MCI4681969.1"/>
    </source>
</evidence>
<comment type="caution">
    <text evidence="2">The sequence shown here is derived from an EMBL/GenBank/DDBJ whole genome shotgun (WGS) entry which is preliminary data.</text>
</comment>
<dbReference type="RefSeq" id="WP_243066004.1">
    <property type="nucleotide sequence ID" value="NZ_JAIVFK010000029.1"/>
</dbReference>
<keyword evidence="3" id="KW-1185">Reference proteome</keyword>
<dbReference type="Pfam" id="PF00359">
    <property type="entry name" value="PTS_EIIA_2"/>
    <property type="match status" value="1"/>
</dbReference>
<dbReference type="PROSITE" id="PS51094">
    <property type="entry name" value="PTS_EIIA_TYPE_2"/>
    <property type="match status" value="1"/>
</dbReference>
<dbReference type="PANTHER" id="PTHR47738:SF1">
    <property type="entry name" value="NITROGEN REGULATORY PROTEIN"/>
    <property type="match status" value="1"/>
</dbReference>
<feature type="domain" description="PTS EIIA type-2" evidence="1">
    <location>
        <begin position="5"/>
        <end position="148"/>
    </location>
</feature>